<proteinExistence type="predicted"/>
<keyword evidence="3" id="KW-1185">Reference proteome</keyword>
<gene>
    <name evidence="2" type="ORF">C2I19_16170</name>
</gene>
<accession>A0A2S5DCZ2</accession>
<dbReference type="Pfam" id="PF08410">
    <property type="entry name" value="DUF1737"/>
    <property type="match status" value="1"/>
</dbReference>
<dbReference type="EMBL" id="PQWB01000084">
    <property type="protein sequence ID" value="POZ60956.1"/>
    <property type="molecule type" value="Genomic_DNA"/>
</dbReference>
<dbReference type="OrthoDB" id="9809803at2"/>
<protein>
    <submittedName>
        <fullName evidence="2">DUF1737 domain-containing protein</fullName>
    </submittedName>
</protein>
<reference evidence="3" key="1">
    <citation type="submission" date="2018-02" db="EMBL/GenBank/DDBJ databases">
        <authorList>
            <person name="O'Hara-Hanley K."/>
            <person name="Soby S."/>
        </authorList>
    </citation>
    <scope>NUCLEOTIDE SEQUENCE [LARGE SCALE GENOMIC DNA]</scope>
    <source>
        <strain evidence="3">MWU14-2602</strain>
    </source>
</reference>
<sequence length="70" mass="7303">MSHTESNAPPGGLPAYRLLTGPDDAAFCKRVSEALAMGYRLYGSPAATFNGERVIVAQAVLWPGASHAAD</sequence>
<evidence type="ECO:0000313" key="2">
    <source>
        <dbReference type="EMBL" id="POZ60956.1"/>
    </source>
</evidence>
<dbReference type="AlphaFoldDB" id="A0A2S5DCZ2"/>
<evidence type="ECO:0000313" key="3">
    <source>
        <dbReference type="Proteomes" id="UP000237082"/>
    </source>
</evidence>
<evidence type="ECO:0000259" key="1">
    <source>
        <dbReference type="Pfam" id="PF08410"/>
    </source>
</evidence>
<organism evidence="2 3">
    <name type="scientific">Chromobacterium alticapitis</name>
    <dbReference type="NCBI Taxonomy" id="2073169"/>
    <lineage>
        <taxon>Bacteria</taxon>
        <taxon>Pseudomonadati</taxon>
        <taxon>Pseudomonadota</taxon>
        <taxon>Betaproteobacteria</taxon>
        <taxon>Neisseriales</taxon>
        <taxon>Chromobacteriaceae</taxon>
        <taxon>Chromobacterium</taxon>
    </lineage>
</organism>
<dbReference type="InterPro" id="IPR013619">
    <property type="entry name" value="DUF1737"/>
</dbReference>
<dbReference type="Proteomes" id="UP000237082">
    <property type="component" value="Unassembled WGS sequence"/>
</dbReference>
<dbReference type="RefSeq" id="WP_103903694.1">
    <property type="nucleotide sequence ID" value="NZ_PQWB01000084.1"/>
</dbReference>
<name>A0A2S5DCZ2_9NEIS</name>
<comment type="caution">
    <text evidence="2">The sequence shown here is derived from an EMBL/GenBank/DDBJ whole genome shotgun (WGS) entry which is preliminary data.</text>
</comment>
<feature type="domain" description="DUF1737" evidence="1">
    <location>
        <begin position="15"/>
        <end position="60"/>
    </location>
</feature>